<dbReference type="EMBL" id="LAYY01000006">
    <property type="protein sequence ID" value="KKK38679.1"/>
    <property type="molecule type" value="Genomic_DNA"/>
</dbReference>
<accession>A0A0M2SVT6</accession>
<dbReference type="InterPro" id="IPR058725">
    <property type="entry name" value="YczF"/>
</dbReference>
<dbReference type="OrthoDB" id="2889637at2"/>
<sequence length="75" mass="8515">MKIIGISLLILGSLMGLSLATDLYMGLEPRTSVRNAISPLTIMETPEYAVFITLILILIWRTLLHAFKERQKRQT</sequence>
<name>A0A0M2SVT6_9BACI</name>
<comment type="caution">
    <text evidence="2">The sequence shown here is derived from an EMBL/GenBank/DDBJ whole genome shotgun (WGS) entry which is preliminary data.</text>
</comment>
<dbReference type="AlphaFoldDB" id="A0A0M2SVT6"/>
<dbReference type="PATRIC" id="fig|1408103.3.peg.1509"/>
<proteinExistence type="predicted"/>
<protein>
    <submittedName>
        <fullName evidence="2">Uncharacterized protein</fullName>
    </submittedName>
</protein>
<keyword evidence="1" id="KW-0472">Membrane</keyword>
<keyword evidence="1" id="KW-0812">Transmembrane</keyword>
<gene>
    <name evidence="2" type="ORF">WQ57_06710</name>
</gene>
<dbReference type="RefSeq" id="WP_046522982.1">
    <property type="nucleotide sequence ID" value="NZ_LAYY01000006.1"/>
</dbReference>
<keyword evidence="3" id="KW-1185">Reference proteome</keyword>
<keyword evidence="1" id="KW-1133">Transmembrane helix</keyword>
<dbReference type="Proteomes" id="UP000034166">
    <property type="component" value="Unassembled WGS sequence"/>
</dbReference>
<evidence type="ECO:0000256" key="1">
    <source>
        <dbReference type="SAM" id="Phobius"/>
    </source>
</evidence>
<reference evidence="2 3" key="1">
    <citation type="submission" date="2015-04" db="EMBL/GenBank/DDBJ databases">
        <title>Taxonomic description and genome sequence of Bacillus campisalis sp. nov., a novel member of the genus Bacillus isolated from solar saltern.</title>
        <authorList>
            <person name="Mathan Kumar R."/>
            <person name="Kaur G."/>
            <person name="Kumar A."/>
            <person name="Singh N.K."/>
            <person name="Kaur N."/>
            <person name="Kumar N."/>
            <person name="Mayilraj S."/>
        </authorList>
    </citation>
    <scope>NUCLEOTIDE SEQUENCE [LARGE SCALE GENOMIC DNA]</scope>
    <source>
        <strain evidence="2 3">SA2-6</strain>
    </source>
</reference>
<dbReference type="Pfam" id="PF26310">
    <property type="entry name" value="YczF"/>
    <property type="match status" value="1"/>
</dbReference>
<feature type="transmembrane region" description="Helical" evidence="1">
    <location>
        <begin position="48"/>
        <end position="67"/>
    </location>
</feature>
<organism evidence="2 3">
    <name type="scientific">Mesobacillus campisalis</name>
    <dbReference type="NCBI Taxonomy" id="1408103"/>
    <lineage>
        <taxon>Bacteria</taxon>
        <taxon>Bacillati</taxon>
        <taxon>Bacillota</taxon>
        <taxon>Bacilli</taxon>
        <taxon>Bacillales</taxon>
        <taxon>Bacillaceae</taxon>
        <taxon>Mesobacillus</taxon>
    </lineage>
</organism>
<evidence type="ECO:0000313" key="3">
    <source>
        <dbReference type="Proteomes" id="UP000034166"/>
    </source>
</evidence>
<evidence type="ECO:0000313" key="2">
    <source>
        <dbReference type="EMBL" id="KKK38679.1"/>
    </source>
</evidence>